<dbReference type="AlphaFoldDB" id="A0AAV0LVL6"/>
<dbReference type="EMBL" id="CAMGYJ010000006">
    <property type="protein sequence ID" value="CAI0438594.1"/>
    <property type="molecule type" value="Genomic_DNA"/>
</dbReference>
<organism evidence="1 2">
    <name type="scientific">Linum tenue</name>
    <dbReference type="NCBI Taxonomy" id="586396"/>
    <lineage>
        <taxon>Eukaryota</taxon>
        <taxon>Viridiplantae</taxon>
        <taxon>Streptophyta</taxon>
        <taxon>Embryophyta</taxon>
        <taxon>Tracheophyta</taxon>
        <taxon>Spermatophyta</taxon>
        <taxon>Magnoliopsida</taxon>
        <taxon>eudicotyledons</taxon>
        <taxon>Gunneridae</taxon>
        <taxon>Pentapetalae</taxon>
        <taxon>rosids</taxon>
        <taxon>fabids</taxon>
        <taxon>Malpighiales</taxon>
        <taxon>Linaceae</taxon>
        <taxon>Linum</taxon>
    </lineage>
</organism>
<name>A0AAV0LVL6_9ROSI</name>
<evidence type="ECO:0000313" key="2">
    <source>
        <dbReference type="Proteomes" id="UP001154282"/>
    </source>
</evidence>
<gene>
    <name evidence="1" type="ORF">LITE_LOCUS25862</name>
</gene>
<sequence length="193" mass="20598">MQNRRRDCGARDIDIDLQIVGPPVVIAGERLPQQARAVIPDRLLHHPGPLHDPIHDLEPLVPVLVVAVDEFVQQAPRGERIWGREVEDRVVRVLPGDLEVHGDDEGFERFPLRLGPAEGLGDAVVGPAHDVLELGGGPDPVHPGGGEEVVAAGGFLFFGKVVFGAEGEEITRWRGPAVGSGLEVDVAEGSAVD</sequence>
<reference evidence="1" key="1">
    <citation type="submission" date="2022-08" db="EMBL/GenBank/DDBJ databases">
        <authorList>
            <person name="Gutierrez-Valencia J."/>
        </authorList>
    </citation>
    <scope>NUCLEOTIDE SEQUENCE</scope>
</reference>
<protein>
    <submittedName>
        <fullName evidence="1">Uncharacterized protein</fullName>
    </submittedName>
</protein>
<keyword evidence="2" id="KW-1185">Reference proteome</keyword>
<dbReference type="Proteomes" id="UP001154282">
    <property type="component" value="Unassembled WGS sequence"/>
</dbReference>
<comment type="caution">
    <text evidence="1">The sequence shown here is derived from an EMBL/GenBank/DDBJ whole genome shotgun (WGS) entry which is preliminary data.</text>
</comment>
<evidence type="ECO:0000313" key="1">
    <source>
        <dbReference type="EMBL" id="CAI0438594.1"/>
    </source>
</evidence>
<accession>A0AAV0LVL6</accession>
<proteinExistence type="predicted"/>